<comment type="caution">
    <text evidence="7">The sequence shown here is derived from an EMBL/GenBank/DDBJ whole genome shotgun (WGS) entry which is preliminary data.</text>
</comment>
<keyword evidence="3 6" id="KW-0812">Transmembrane</keyword>
<proteinExistence type="predicted"/>
<evidence type="ECO:0000256" key="4">
    <source>
        <dbReference type="ARBA" id="ARBA00022989"/>
    </source>
</evidence>
<dbReference type="EMBL" id="VLLC01000006">
    <property type="protein sequence ID" value="TWI74186.1"/>
    <property type="molecule type" value="Genomic_DNA"/>
</dbReference>
<keyword evidence="8" id="KW-1185">Reference proteome</keyword>
<evidence type="ECO:0000256" key="2">
    <source>
        <dbReference type="ARBA" id="ARBA00022475"/>
    </source>
</evidence>
<keyword evidence="2" id="KW-1003">Cell membrane</keyword>
<evidence type="ECO:0000313" key="8">
    <source>
        <dbReference type="Proteomes" id="UP000318307"/>
    </source>
</evidence>
<dbReference type="GO" id="GO:0015081">
    <property type="term" value="F:sodium ion transmembrane transporter activity"/>
    <property type="evidence" value="ECO:0007669"/>
    <property type="project" value="InterPro"/>
</dbReference>
<comment type="subcellular location">
    <subcellularLocation>
        <location evidence="1">Cell membrane</location>
    </subcellularLocation>
</comment>
<evidence type="ECO:0000256" key="3">
    <source>
        <dbReference type="ARBA" id="ARBA00022692"/>
    </source>
</evidence>
<dbReference type="Proteomes" id="UP000318307">
    <property type="component" value="Unassembled WGS sequence"/>
</dbReference>
<gene>
    <name evidence="7" type="ORF">LZ24_01126</name>
</gene>
<dbReference type="Pfam" id="PF04277">
    <property type="entry name" value="OAD_gamma"/>
    <property type="match status" value="1"/>
</dbReference>
<reference evidence="7 8" key="1">
    <citation type="submission" date="2019-07" db="EMBL/GenBank/DDBJ databases">
        <title>Genome sequencing of 100 strains of the haloalkaliphilic chemolithoautotrophic sulfur-oxidizing bacterium Thioalkalivibrio.</title>
        <authorList>
            <person name="Muyzer G."/>
        </authorList>
    </citation>
    <scope>NUCLEOTIDE SEQUENCE [LARGE SCALE GENOMIC DNA]</scope>
    <source>
        <strain evidence="7 8">ASO4-4</strain>
    </source>
</reference>
<keyword evidence="4 6" id="KW-1133">Transmembrane helix</keyword>
<evidence type="ECO:0000256" key="6">
    <source>
        <dbReference type="SAM" id="Phobius"/>
    </source>
</evidence>
<dbReference type="GO" id="GO:0005886">
    <property type="term" value="C:plasma membrane"/>
    <property type="evidence" value="ECO:0007669"/>
    <property type="project" value="UniProtKB-SubCell"/>
</dbReference>
<dbReference type="InterPro" id="IPR005899">
    <property type="entry name" value="Na_pump_deCOase"/>
</dbReference>
<name>A0A562S0P7_9BACT</name>
<organism evidence="7 8">
    <name type="scientific">Desulfobotulus alkaliphilus</name>
    <dbReference type="NCBI Taxonomy" id="622671"/>
    <lineage>
        <taxon>Bacteria</taxon>
        <taxon>Pseudomonadati</taxon>
        <taxon>Thermodesulfobacteriota</taxon>
        <taxon>Desulfobacteria</taxon>
        <taxon>Desulfobacterales</taxon>
        <taxon>Desulfobacteraceae</taxon>
        <taxon>Desulfobotulus</taxon>
    </lineage>
</organism>
<evidence type="ECO:0000313" key="7">
    <source>
        <dbReference type="EMBL" id="TWI74186.1"/>
    </source>
</evidence>
<evidence type="ECO:0000256" key="1">
    <source>
        <dbReference type="ARBA" id="ARBA00004236"/>
    </source>
</evidence>
<keyword evidence="5 6" id="KW-0472">Membrane</keyword>
<dbReference type="AlphaFoldDB" id="A0A562S0P7"/>
<sequence>MPEYGLDAIASHNGWEMAFLGILIVFTCLSLLAFSISRLHRILAFFDARKDRKSVKKGGPVTEGASVSDRPETPALKGFAGFQEACGSYALLAEKMGSPLSLPGLLEQAEKRGIARSHAILADLVRTGVLKPDGRGFYVWEKAAFEGLFEGGESQVKKGSRALPA</sequence>
<protein>
    <submittedName>
        <fullName evidence="7">Oxaloacetate decarboxylase gamma subunit</fullName>
    </submittedName>
</protein>
<evidence type="ECO:0000256" key="5">
    <source>
        <dbReference type="ARBA" id="ARBA00023136"/>
    </source>
</evidence>
<dbReference type="GO" id="GO:0036376">
    <property type="term" value="P:sodium ion export across plasma membrane"/>
    <property type="evidence" value="ECO:0007669"/>
    <property type="project" value="InterPro"/>
</dbReference>
<feature type="transmembrane region" description="Helical" evidence="6">
    <location>
        <begin position="17"/>
        <end position="36"/>
    </location>
</feature>
<dbReference type="RefSeq" id="WP_186442953.1">
    <property type="nucleotide sequence ID" value="NZ_VLLC01000006.1"/>
</dbReference>
<accession>A0A562S0P7</accession>